<dbReference type="InterPro" id="IPR016162">
    <property type="entry name" value="Ald_DH_N"/>
</dbReference>
<protein>
    <submittedName>
        <fullName evidence="5">Aldehyde dehydrogenase</fullName>
    </submittedName>
</protein>
<dbReference type="GO" id="GO:0016620">
    <property type="term" value="F:oxidoreductase activity, acting on the aldehyde or oxo group of donors, NAD or NADP as acceptor"/>
    <property type="evidence" value="ECO:0007669"/>
    <property type="project" value="InterPro"/>
</dbReference>
<evidence type="ECO:0000313" key="5">
    <source>
        <dbReference type="EMBL" id="ABU58486.1"/>
    </source>
</evidence>
<dbReference type="InterPro" id="IPR016161">
    <property type="entry name" value="Ald_DH/histidinol_DH"/>
</dbReference>
<dbReference type="PANTHER" id="PTHR43720:SF2">
    <property type="entry name" value="2-AMINOMUCONIC SEMIALDEHYDE DEHYDROGENASE"/>
    <property type="match status" value="1"/>
</dbReference>
<dbReference type="FunFam" id="3.40.309.10:FF:000012">
    <property type="entry name" value="Betaine aldehyde dehydrogenase"/>
    <property type="match status" value="1"/>
</dbReference>
<organism evidence="5 6">
    <name type="scientific">Roseiflexus castenholzii (strain DSM 13941 / HLO8)</name>
    <dbReference type="NCBI Taxonomy" id="383372"/>
    <lineage>
        <taxon>Bacteria</taxon>
        <taxon>Bacillati</taxon>
        <taxon>Chloroflexota</taxon>
        <taxon>Chloroflexia</taxon>
        <taxon>Chloroflexales</taxon>
        <taxon>Roseiflexineae</taxon>
        <taxon>Roseiflexaceae</taxon>
        <taxon>Roseiflexus</taxon>
    </lineage>
</organism>
<evidence type="ECO:0000256" key="3">
    <source>
        <dbReference type="ARBA" id="ARBA00023027"/>
    </source>
</evidence>
<feature type="domain" description="Aldehyde dehydrogenase" evidence="4">
    <location>
        <begin position="19"/>
        <end position="479"/>
    </location>
</feature>
<dbReference type="HOGENOM" id="CLU_005391_0_2_0"/>
<dbReference type="Proteomes" id="UP000000263">
    <property type="component" value="Chromosome"/>
</dbReference>
<dbReference type="FunFam" id="3.40.605.10:FF:000026">
    <property type="entry name" value="Aldehyde dehydrogenase, putative"/>
    <property type="match status" value="1"/>
</dbReference>
<dbReference type="FunFam" id="3.40.605.10:FF:000007">
    <property type="entry name" value="NAD/NADP-dependent betaine aldehyde dehydrogenase"/>
    <property type="match status" value="1"/>
</dbReference>
<keyword evidence="6" id="KW-1185">Reference proteome</keyword>
<evidence type="ECO:0000256" key="2">
    <source>
        <dbReference type="ARBA" id="ARBA00023002"/>
    </source>
</evidence>
<dbReference type="eggNOG" id="COG1012">
    <property type="taxonomic scope" value="Bacteria"/>
</dbReference>
<dbReference type="RefSeq" id="WP_012120910.1">
    <property type="nucleotide sequence ID" value="NC_009767.1"/>
</dbReference>
<accession>A7NLT8</accession>
<dbReference type="InterPro" id="IPR015590">
    <property type="entry name" value="Aldehyde_DH_dom"/>
</dbReference>
<dbReference type="Gene3D" id="3.40.605.10">
    <property type="entry name" value="Aldehyde Dehydrogenase, Chain A, domain 1"/>
    <property type="match status" value="1"/>
</dbReference>
<dbReference type="SUPFAM" id="SSF53720">
    <property type="entry name" value="ALDH-like"/>
    <property type="match status" value="1"/>
</dbReference>
<evidence type="ECO:0000259" key="4">
    <source>
        <dbReference type="Pfam" id="PF00171"/>
    </source>
</evidence>
<keyword evidence="2" id="KW-0560">Oxidoreductase</keyword>
<evidence type="ECO:0000313" key="6">
    <source>
        <dbReference type="Proteomes" id="UP000000263"/>
    </source>
</evidence>
<sequence>MQSPSFHVQHYIGGAFVEGTRRFEIFYPATNEIIGTAPEGRAEEVDAAVQAATHAFAAWSRAGAAERRRVLKAFADAIRAHAEDLERIETWDVGRPIRENRAGYVQRLAANIEFFADFAVTHGSEAYPMDSGYINYVLRQPVGVAALITPWNVPMLQATWKIGPALAFGNTVVLKPAELTPIGAWKLAQIAHSAGLPPGVLNVVHGFGPESAGALLTQHPGVQLISFTGESTTGKIIMGAASHTLKRLSFELGGKGANIIFADADLDRAVAISLRSSFFNQGEFCLAGPRLLVERPIYDEFLQRFIAATQQLRVGDPMDPETTVGALIAPEHLQRVRSYIDIARGTQAEIVLGGDQPDLPAPFNRGNFLNPTIIVGVQPQDRVCQEEIFGPVVTVAPFDGEEEALAIANGVAYGLSAVVQTRNLGRAVRVAGAIDAGTVWINDFFVRDLRVPFGGMKQSGIGREGGHYSLEFFTEAKTVCLSNQ</sequence>
<proteinExistence type="inferred from homology"/>
<dbReference type="CDD" id="cd07093">
    <property type="entry name" value="ALDH_F8_HMSADH"/>
    <property type="match status" value="1"/>
</dbReference>
<name>A7NLT8_ROSCS</name>
<keyword evidence="3" id="KW-0520">NAD</keyword>
<dbReference type="AlphaFoldDB" id="A7NLT8"/>
<dbReference type="Pfam" id="PF00171">
    <property type="entry name" value="Aldedh"/>
    <property type="match status" value="1"/>
</dbReference>
<dbReference type="STRING" id="383372.Rcas_2406"/>
<gene>
    <name evidence="5" type="ordered locus">Rcas_2406</name>
</gene>
<dbReference type="Gene3D" id="3.40.309.10">
    <property type="entry name" value="Aldehyde Dehydrogenase, Chain A, domain 2"/>
    <property type="match status" value="1"/>
</dbReference>
<dbReference type="KEGG" id="rca:Rcas_2406"/>
<dbReference type="PANTHER" id="PTHR43720">
    <property type="entry name" value="2-AMINOMUCONIC SEMIALDEHYDE DEHYDROGENASE"/>
    <property type="match status" value="1"/>
</dbReference>
<dbReference type="InterPro" id="IPR016163">
    <property type="entry name" value="Ald_DH_C"/>
</dbReference>
<reference evidence="5 6" key="1">
    <citation type="submission" date="2007-08" db="EMBL/GenBank/DDBJ databases">
        <title>Complete sequence of Roseiflexus castenholzii DSM 13941.</title>
        <authorList>
            <consortium name="US DOE Joint Genome Institute"/>
            <person name="Copeland A."/>
            <person name="Lucas S."/>
            <person name="Lapidus A."/>
            <person name="Barry K."/>
            <person name="Glavina del Rio T."/>
            <person name="Dalin E."/>
            <person name="Tice H."/>
            <person name="Pitluck S."/>
            <person name="Thompson L.S."/>
            <person name="Brettin T."/>
            <person name="Bruce D."/>
            <person name="Detter J.C."/>
            <person name="Han C."/>
            <person name="Tapia R."/>
            <person name="Schmutz J."/>
            <person name="Larimer F."/>
            <person name="Land M."/>
            <person name="Hauser L."/>
            <person name="Kyrpides N."/>
            <person name="Mikhailova N."/>
            <person name="Bryant D.A."/>
            <person name="Hanada S."/>
            <person name="Tsukatani Y."/>
            <person name="Richardson P."/>
        </authorList>
    </citation>
    <scope>NUCLEOTIDE SEQUENCE [LARGE SCALE GENOMIC DNA]</scope>
    <source>
        <strain evidence="6">DSM 13941 / HLO8</strain>
    </source>
</reference>
<evidence type="ECO:0000256" key="1">
    <source>
        <dbReference type="ARBA" id="ARBA00009986"/>
    </source>
</evidence>
<dbReference type="EMBL" id="CP000804">
    <property type="protein sequence ID" value="ABU58486.1"/>
    <property type="molecule type" value="Genomic_DNA"/>
</dbReference>
<comment type="similarity">
    <text evidence="1">Belongs to the aldehyde dehydrogenase family.</text>
</comment>